<dbReference type="AlphaFoldDB" id="A0A507CF54"/>
<dbReference type="GO" id="GO:0016020">
    <property type="term" value="C:membrane"/>
    <property type="evidence" value="ECO:0007669"/>
    <property type="project" value="UniProtKB-SubCell"/>
</dbReference>
<dbReference type="EMBL" id="QEAO01000004">
    <property type="protein sequence ID" value="TPX36626.1"/>
    <property type="molecule type" value="Genomic_DNA"/>
</dbReference>
<evidence type="ECO:0000256" key="5">
    <source>
        <dbReference type="ARBA" id="ARBA00022989"/>
    </source>
</evidence>
<evidence type="ECO:0000256" key="3">
    <source>
        <dbReference type="ARBA" id="ARBA00021353"/>
    </source>
</evidence>
<name>A0A507CF54_9FUNG</name>
<dbReference type="Proteomes" id="UP000319731">
    <property type="component" value="Unassembled WGS sequence"/>
</dbReference>
<dbReference type="InterPro" id="IPR038869">
    <property type="entry name" value="DLT1"/>
</dbReference>
<keyword evidence="5 7" id="KW-1133">Transmembrane helix</keyword>
<comment type="subcellular location">
    <subcellularLocation>
        <location evidence="7">Membrane</location>
        <topology evidence="7">Multi-pass membrane protein</topology>
    </subcellularLocation>
</comment>
<feature type="transmembrane region" description="Helical" evidence="7">
    <location>
        <begin position="65"/>
        <end position="86"/>
    </location>
</feature>
<evidence type="ECO:0000313" key="9">
    <source>
        <dbReference type="Proteomes" id="UP000319731"/>
    </source>
</evidence>
<accession>A0A507CF54</accession>
<evidence type="ECO:0000313" key="8">
    <source>
        <dbReference type="EMBL" id="TPX36626.1"/>
    </source>
</evidence>
<sequence length="249" mass="27948">MSLRERLRRLLQVAEPRRAPTQTSSPTEFFFSFLNISSLFTWLTLLVAMLGLCCLDIFLRVIADIRSLIVVGCGAAVLVTGTLITLSSRKLSNTAAVNDIPKKYMPINTSDVPQPVYRMIQSGLSFSATVSSNIHPNRNDIRHIGWGRTPLENVHFRSAMIETIDILEHAAADVSSRWRRDKQTPVRMYVENLTKMGALDETLGKTYCDMLEDAQYGNDQPSEEEYMVFMKQFALLLRSLGAPPSSITS</sequence>
<feature type="transmembrane region" description="Helical" evidence="7">
    <location>
        <begin position="39"/>
        <end position="59"/>
    </location>
</feature>
<evidence type="ECO:0000256" key="6">
    <source>
        <dbReference type="ARBA" id="ARBA00023136"/>
    </source>
</evidence>
<keyword evidence="6 7" id="KW-0472">Membrane</keyword>
<comment type="similarity">
    <text evidence="2 7">Belongs to the DLT1 family.</text>
</comment>
<dbReference type="PANTHER" id="PTHR40021">
    <property type="entry name" value="DEFECT AT LOW TEMPERATURE PROTEIN 1"/>
    <property type="match status" value="1"/>
</dbReference>
<keyword evidence="9" id="KW-1185">Reference proteome</keyword>
<comment type="function">
    <text evidence="1 7">Required for growth under high-pressure and low-temperature conditions.</text>
</comment>
<dbReference type="STRING" id="1806994.A0A507CF54"/>
<reference evidence="8 9" key="1">
    <citation type="journal article" date="2019" name="Sci. Rep.">
        <title>Comparative genomics of chytrid fungi reveal insights into the obligate biotrophic and pathogenic lifestyle of Synchytrium endobioticum.</title>
        <authorList>
            <person name="van de Vossenberg B.T.L.H."/>
            <person name="Warris S."/>
            <person name="Nguyen H.D.T."/>
            <person name="van Gent-Pelzer M.P.E."/>
            <person name="Joly D.L."/>
            <person name="van de Geest H.C."/>
            <person name="Bonants P.J.M."/>
            <person name="Smith D.S."/>
            <person name="Levesque C.A."/>
            <person name="van der Lee T.A.J."/>
        </authorList>
    </citation>
    <scope>NUCLEOTIDE SEQUENCE [LARGE SCALE GENOMIC DNA]</scope>
    <source>
        <strain evidence="8 9">JEL517</strain>
    </source>
</reference>
<organism evidence="8 9">
    <name type="scientific">Synchytrium microbalum</name>
    <dbReference type="NCBI Taxonomy" id="1806994"/>
    <lineage>
        <taxon>Eukaryota</taxon>
        <taxon>Fungi</taxon>
        <taxon>Fungi incertae sedis</taxon>
        <taxon>Chytridiomycota</taxon>
        <taxon>Chytridiomycota incertae sedis</taxon>
        <taxon>Chytridiomycetes</taxon>
        <taxon>Synchytriales</taxon>
        <taxon>Synchytriaceae</taxon>
        <taxon>Synchytrium</taxon>
    </lineage>
</organism>
<evidence type="ECO:0000256" key="4">
    <source>
        <dbReference type="ARBA" id="ARBA00022692"/>
    </source>
</evidence>
<keyword evidence="4 7" id="KW-0812">Transmembrane</keyword>
<evidence type="ECO:0000256" key="1">
    <source>
        <dbReference type="ARBA" id="ARBA00002489"/>
    </source>
</evidence>
<proteinExistence type="inferred from homology"/>
<evidence type="ECO:0000256" key="2">
    <source>
        <dbReference type="ARBA" id="ARBA00005550"/>
    </source>
</evidence>
<protein>
    <recommendedName>
        <fullName evidence="3 7">Defect at low temperature protein 1</fullName>
    </recommendedName>
</protein>
<dbReference type="OrthoDB" id="337038at2759"/>
<evidence type="ECO:0000256" key="7">
    <source>
        <dbReference type="RuleBase" id="RU367100"/>
    </source>
</evidence>
<gene>
    <name evidence="7" type="primary">DLT1</name>
    <name evidence="8" type="ORF">SmJEL517_g01133</name>
</gene>
<comment type="caution">
    <text evidence="8">The sequence shown here is derived from an EMBL/GenBank/DDBJ whole genome shotgun (WGS) entry which is preliminary data.</text>
</comment>
<dbReference type="PANTHER" id="PTHR40021:SF1">
    <property type="entry name" value="DEFECT AT LOW TEMPERATURE PROTEIN 1"/>
    <property type="match status" value="1"/>
</dbReference>